<feature type="domain" description="Glycoside hydrolase family 19 catalytic" evidence="6">
    <location>
        <begin position="44"/>
        <end position="228"/>
    </location>
</feature>
<evidence type="ECO:0000256" key="5">
    <source>
        <dbReference type="SAM" id="SignalP"/>
    </source>
</evidence>
<dbReference type="AlphaFoldDB" id="A9ZSX9"/>
<organism evidence="7">
    <name type="scientific">Gemmabryum coronatum</name>
    <dbReference type="NCBI Taxonomy" id="216087"/>
    <lineage>
        <taxon>Eukaryota</taxon>
        <taxon>Viridiplantae</taxon>
        <taxon>Streptophyta</taxon>
        <taxon>Embryophyta</taxon>
        <taxon>Bryophyta</taxon>
        <taxon>Bryophytina</taxon>
        <taxon>Bryopsida</taxon>
        <taxon>Bryidae</taxon>
        <taxon>Bryanae</taxon>
        <taxon>Bryales</taxon>
        <taxon>Bryaceae</taxon>
        <taxon>Gemmabryum</taxon>
    </lineage>
</organism>
<dbReference type="PDBsum" id="4IJ4"/>
<dbReference type="InterPro" id="IPR000726">
    <property type="entry name" value="Glyco_hydro_19_cat"/>
</dbReference>
<sequence length="228" mass="24839">MTSMSVSLLLAIAAAVLLQGAAAQSWTSFVTPAVFEGWFPNRNPFYTYDGLVSASNGYPEFGTTGSLDDQKRELAAFLGNINQESGGLQFIQEQNPQSDYCDTSSTQYPCAAGKQYYGRGPIQLSWNYNYGEAGADLGLDLLNNPDLVAQDSTVAWRTALWFWMKRDCHGAITASPPSFSGTIRIINGGLECNQPAGSIGNMQMENRVTYYTQFCQTLGVDPGTDLRC</sequence>
<reference evidence="8 9" key="2">
    <citation type="journal article" date="2014" name="Biochim. Biophys. Acta">
        <title>Crystal structure of a "loopless" GH19 chitinase in complex with chitin tetrasaccharide spanning the catalytic center.</title>
        <authorList>
            <person name="Ohnuma T."/>
            <person name="Umemoto N."/>
            <person name="Nagata T."/>
            <person name="Shinya S."/>
            <person name="Numata T."/>
            <person name="Taira T."/>
            <person name="Fukamizo T."/>
        </authorList>
    </citation>
    <scope>X-RAY CRYSTALLOGRAPHY (1.00 ANGSTROMS) OF 24-228</scope>
    <scope>DISULFIDE BONDS</scope>
</reference>
<feature type="active site" description="Proton donor" evidence="3">
    <location>
        <position position="84"/>
    </location>
</feature>
<protein>
    <submittedName>
        <fullName evidence="7">Chitinase A</fullName>
    </submittedName>
</protein>
<evidence type="ECO:0000256" key="4">
    <source>
        <dbReference type="PIRSR" id="PIRSR001060-2"/>
    </source>
</evidence>
<feature type="disulfide bond" evidence="4 8">
    <location>
        <begin position="192"/>
        <end position="228"/>
    </location>
</feature>
<accession>A9ZSX9</accession>
<dbReference type="EMBL" id="AB368988">
    <property type="protein sequence ID" value="BAF99002.1"/>
    <property type="molecule type" value="mRNA"/>
</dbReference>
<gene>
    <name evidence="7" type="primary">bcchiA</name>
</gene>
<dbReference type="PDBsum" id="3WH1"/>
<dbReference type="FunFam" id="3.30.20.10:FF:000001">
    <property type="entry name" value="Endochitinase (Chitinase)"/>
    <property type="match status" value="1"/>
</dbReference>
<evidence type="ECO:0000256" key="3">
    <source>
        <dbReference type="PIRSR" id="PIRSR001060-1"/>
    </source>
</evidence>
<evidence type="ECO:0007829" key="8">
    <source>
        <dbReference type="PDB" id="3WH1"/>
    </source>
</evidence>
<dbReference type="InterPro" id="IPR023346">
    <property type="entry name" value="Lysozyme-like_dom_sf"/>
</dbReference>
<evidence type="ECO:0007829" key="9">
    <source>
        <dbReference type="PDB" id="4IJ4"/>
    </source>
</evidence>
<dbReference type="InterPro" id="IPR016283">
    <property type="entry name" value="Glyco_hydro_19"/>
</dbReference>
<evidence type="ECO:0000256" key="2">
    <source>
        <dbReference type="ARBA" id="ARBA00023157"/>
    </source>
</evidence>
<keyword evidence="5" id="KW-0732">Signal</keyword>
<keyword evidence="2 4" id="KW-1015">Disulfide bond</keyword>
<dbReference type="EvolutionaryTrace" id="A9ZSX9"/>
<dbReference type="PANTHER" id="PTHR22595:SF79">
    <property type="entry name" value="CHITINASE 12"/>
    <property type="match status" value="1"/>
</dbReference>
<dbReference type="GO" id="GO:0004568">
    <property type="term" value="F:chitinase activity"/>
    <property type="evidence" value="ECO:0007669"/>
    <property type="project" value="InterPro"/>
</dbReference>
<evidence type="ECO:0007829" key="10">
    <source>
        <dbReference type="PDB" id="7F88"/>
    </source>
</evidence>
<feature type="disulfide bond" evidence="4 8">
    <location>
        <begin position="101"/>
        <end position="110"/>
    </location>
</feature>
<dbReference type="SUPFAM" id="SSF53955">
    <property type="entry name" value="Lysozyme-like"/>
    <property type="match status" value="1"/>
</dbReference>
<feature type="chain" id="PRO_5002747290" evidence="5">
    <location>
        <begin position="24"/>
        <end position="228"/>
    </location>
</feature>
<dbReference type="GO" id="GO:0016998">
    <property type="term" value="P:cell wall macromolecule catabolic process"/>
    <property type="evidence" value="ECO:0007669"/>
    <property type="project" value="InterPro"/>
</dbReference>
<proteinExistence type="evidence at protein level"/>
<dbReference type="CAZy" id="GH19">
    <property type="family name" value="Glycoside Hydrolase Family 19"/>
</dbReference>
<evidence type="ECO:0000256" key="1">
    <source>
        <dbReference type="ARBA" id="ARBA00022821"/>
    </source>
</evidence>
<feature type="signal peptide" evidence="5">
    <location>
        <begin position="1"/>
        <end position="23"/>
    </location>
</feature>
<dbReference type="GO" id="GO:0005975">
    <property type="term" value="P:carbohydrate metabolic process"/>
    <property type="evidence" value="ECO:0007669"/>
    <property type="project" value="InterPro"/>
</dbReference>
<reference evidence="10" key="3">
    <citation type="journal article" date="2022" name="Glycobiology">
        <title>A conserved loop structure of GH19 chitinases assists the enzyme function from behind the core-functional region.</title>
        <authorList>
            <person name="Kawamoto D."/>
            <person name="Takashima T."/>
            <person name="Fukamizo T."/>
            <person name="Numata T."/>
            <person name="Ohnuma T."/>
        </authorList>
    </citation>
    <scope>X-RAY CRYSTALLOGRAPHY (1.60 ANGSTROMS) OF 24-228</scope>
    <scope>DISULFIDE BONDS</scope>
</reference>
<dbReference type="GO" id="GO:0006032">
    <property type="term" value="P:chitin catabolic process"/>
    <property type="evidence" value="ECO:0007669"/>
    <property type="project" value="InterPro"/>
</dbReference>
<dbReference type="PANTHER" id="PTHR22595">
    <property type="entry name" value="CHITINASE-RELATED"/>
    <property type="match status" value="1"/>
</dbReference>
<dbReference type="PDB" id="3WH1">
    <property type="method" value="X-ray"/>
    <property type="resolution" value="1.00 A"/>
    <property type="chains" value="A=24-228"/>
</dbReference>
<dbReference type="PDB" id="4IJ4">
    <property type="method" value="X-ray"/>
    <property type="resolution" value="1.58 A"/>
    <property type="chains" value="A=25-228"/>
</dbReference>
<dbReference type="SMR" id="A9ZSX9"/>
<name>A9ZSX9_9BRYO</name>
<evidence type="ECO:0000259" key="6">
    <source>
        <dbReference type="Pfam" id="PF00182"/>
    </source>
</evidence>
<dbReference type="GO" id="GO:0050832">
    <property type="term" value="P:defense response to fungus"/>
    <property type="evidence" value="ECO:0007669"/>
    <property type="project" value="UniProtKB-ARBA"/>
</dbReference>
<dbReference type="CDD" id="cd00325">
    <property type="entry name" value="chitinase_GH19"/>
    <property type="match status" value="1"/>
</dbReference>
<dbReference type="PIRSF" id="PIRSF001060">
    <property type="entry name" value="Endochitinase"/>
    <property type="match status" value="1"/>
</dbReference>
<dbReference type="Gene3D" id="3.30.20.10">
    <property type="entry name" value="Endochitinase, domain 2"/>
    <property type="match status" value="1"/>
</dbReference>
<reference evidence="7" key="1">
    <citation type="journal article" date="2011" name="Glycobiology">
        <title>Cloning and characterization of a small family 19 chitinase from moss (Bryum coronatum).</title>
        <authorList>
            <person name="Taira T."/>
            <person name="Mahoe Y."/>
            <person name="Kawamoto N."/>
            <person name="Onaga S."/>
            <person name="Iwasaki H."/>
            <person name="Ohnuma T."/>
            <person name="Fukamizo T."/>
        </authorList>
    </citation>
    <scope>NUCLEOTIDE SEQUENCE</scope>
</reference>
<dbReference type="Gene3D" id="1.10.530.10">
    <property type="match status" value="1"/>
</dbReference>
<dbReference type="PDB" id="7F88">
    <property type="method" value="X-ray"/>
    <property type="resolution" value="1.60 A"/>
    <property type="chains" value="A/B/C=24-228"/>
</dbReference>
<evidence type="ECO:0000313" key="7">
    <source>
        <dbReference type="EMBL" id="BAF99002.1"/>
    </source>
</evidence>
<dbReference type="Pfam" id="PF00182">
    <property type="entry name" value="Glyco_hydro_19"/>
    <property type="match status" value="1"/>
</dbReference>
<keyword evidence="8 9" id="KW-0002">3D-structure</keyword>
<keyword evidence="1" id="KW-0611">Plant defense</keyword>